<comment type="similarity">
    <text evidence="2">Belongs to the major facilitator superfamily. Set transporter family.</text>
</comment>
<dbReference type="InterPro" id="IPR020846">
    <property type="entry name" value="MFS_dom"/>
</dbReference>
<dbReference type="AlphaFoldDB" id="A0A7X3FPZ0"/>
<keyword evidence="12" id="KW-1185">Reference proteome</keyword>
<keyword evidence="3" id="KW-0813">Transport</keyword>
<feature type="transmembrane region" description="Helical" evidence="9">
    <location>
        <begin position="254"/>
        <end position="272"/>
    </location>
</feature>
<feature type="transmembrane region" description="Helical" evidence="9">
    <location>
        <begin position="76"/>
        <end position="95"/>
    </location>
</feature>
<evidence type="ECO:0000256" key="1">
    <source>
        <dbReference type="ARBA" id="ARBA00004651"/>
    </source>
</evidence>
<feature type="transmembrane region" description="Helical" evidence="9">
    <location>
        <begin position="208"/>
        <end position="234"/>
    </location>
</feature>
<evidence type="ECO:0000256" key="6">
    <source>
        <dbReference type="ARBA" id="ARBA00022692"/>
    </source>
</evidence>
<feature type="domain" description="Major facilitator superfamily (MFS) profile" evidence="10">
    <location>
        <begin position="217"/>
        <end position="405"/>
    </location>
</feature>
<feature type="transmembrane region" description="Helical" evidence="9">
    <location>
        <begin position="44"/>
        <end position="64"/>
    </location>
</feature>
<dbReference type="InterPro" id="IPR036259">
    <property type="entry name" value="MFS_trans_sf"/>
</dbReference>
<organism evidence="11 12">
    <name type="scientific">Devosia marina</name>
    <dbReference type="NCBI Taxonomy" id="2683198"/>
    <lineage>
        <taxon>Bacteria</taxon>
        <taxon>Pseudomonadati</taxon>
        <taxon>Pseudomonadota</taxon>
        <taxon>Alphaproteobacteria</taxon>
        <taxon>Hyphomicrobiales</taxon>
        <taxon>Devosiaceae</taxon>
        <taxon>Devosia</taxon>
    </lineage>
</organism>
<keyword evidence="6 9" id="KW-0812">Transmembrane</keyword>
<evidence type="ECO:0000256" key="8">
    <source>
        <dbReference type="ARBA" id="ARBA00023136"/>
    </source>
</evidence>
<feature type="transmembrane region" description="Helical" evidence="9">
    <location>
        <begin position="135"/>
        <end position="157"/>
    </location>
</feature>
<sequence length="405" mass="42506">MPSSARMPVTALLGANMFFSGITYAATMPYASLVGVDTLGMSPGWFATIMAVGSVLGTFLSLYLGYLSDKLPDRRILVLIAALGGVAGHGLIYLWPTQTGFTIAMALLMPIGFTCFSQCFAYVRVYYSKHMPGRADFMVTALRTVFTIAWVVVPPAAGWVAAEFSIFDVYLASSLSYAAVAGIFLALMSDKSTHVHVPPPVRAEGASLLSTFALPLGVLAGLTGLIVMSMAMRILSFTVPLFIVTDLDGTVTDVGFYAGITALAEVPCMLFWGWLTTKLTKETLLAAAGLVIALFLALASALTNMTVFYWLLILNGLGTAALMSINISYIQEAIKGRVGLSTSLMDVVAIAGNLLGATAFGVLTSGGDYRFALMVGAGVAVIGAGIMLGGNPGRLGRLRPQPVAS</sequence>
<dbReference type="PROSITE" id="PS50850">
    <property type="entry name" value="MFS"/>
    <property type="match status" value="1"/>
</dbReference>
<evidence type="ECO:0000259" key="10">
    <source>
        <dbReference type="PROSITE" id="PS50850"/>
    </source>
</evidence>
<evidence type="ECO:0000256" key="7">
    <source>
        <dbReference type="ARBA" id="ARBA00022989"/>
    </source>
</evidence>
<proteinExistence type="inferred from homology"/>
<dbReference type="GO" id="GO:0005886">
    <property type="term" value="C:plasma membrane"/>
    <property type="evidence" value="ECO:0007669"/>
    <property type="project" value="UniProtKB-SubCell"/>
</dbReference>
<evidence type="ECO:0000256" key="4">
    <source>
        <dbReference type="ARBA" id="ARBA00022475"/>
    </source>
</evidence>
<evidence type="ECO:0000313" key="12">
    <source>
        <dbReference type="Proteomes" id="UP000438106"/>
    </source>
</evidence>
<evidence type="ECO:0000313" key="11">
    <source>
        <dbReference type="EMBL" id="MVS97770.1"/>
    </source>
</evidence>
<feature type="transmembrane region" description="Helical" evidence="9">
    <location>
        <begin position="308"/>
        <end position="330"/>
    </location>
</feature>
<dbReference type="GO" id="GO:0022857">
    <property type="term" value="F:transmembrane transporter activity"/>
    <property type="evidence" value="ECO:0007669"/>
    <property type="project" value="InterPro"/>
</dbReference>
<feature type="transmembrane region" description="Helical" evidence="9">
    <location>
        <begin position="101"/>
        <end position="123"/>
    </location>
</feature>
<dbReference type="Pfam" id="PF07690">
    <property type="entry name" value="MFS_1"/>
    <property type="match status" value="2"/>
</dbReference>
<evidence type="ECO:0000256" key="3">
    <source>
        <dbReference type="ARBA" id="ARBA00022448"/>
    </source>
</evidence>
<reference evidence="11 12" key="1">
    <citation type="submission" date="2019-12" db="EMBL/GenBank/DDBJ databases">
        <title>Devosia maris sp. nov., isolated from the deep seawater.</title>
        <authorList>
            <person name="Liu Y."/>
        </authorList>
    </citation>
    <scope>NUCLEOTIDE SEQUENCE [LARGE SCALE GENOMIC DNA]</scope>
    <source>
        <strain evidence="11 12">L53-10-65</strain>
    </source>
</reference>
<feature type="transmembrane region" description="Helical" evidence="9">
    <location>
        <begin position="169"/>
        <end position="187"/>
    </location>
</feature>
<feature type="transmembrane region" description="Helical" evidence="9">
    <location>
        <begin position="284"/>
        <end position="302"/>
    </location>
</feature>
<dbReference type="RefSeq" id="WP_157288893.1">
    <property type="nucleotide sequence ID" value="NZ_WQRF01000001.1"/>
</dbReference>
<keyword evidence="4" id="KW-1003">Cell membrane</keyword>
<feature type="transmembrane region" description="Helical" evidence="9">
    <location>
        <begin position="369"/>
        <end position="389"/>
    </location>
</feature>
<feature type="transmembrane region" description="Helical" evidence="9">
    <location>
        <begin position="342"/>
        <end position="363"/>
    </location>
</feature>
<dbReference type="Gene3D" id="1.20.1250.20">
    <property type="entry name" value="MFS general substrate transporter like domains"/>
    <property type="match status" value="2"/>
</dbReference>
<keyword evidence="5" id="KW-0762">Sugar transport</keyword>
<evidence type="ECO:0000256" key="2">
    <source>
        <dbReference type="ARBA" id="ARBA00006523"/>
    </source>
</evidence>
<evidence type="ECO:0000256" key="9">
    <source>
        <dbReference type="SAM" id="Phobius"/>
    </source>
</evidence>
<keyword evidence="8 9" id="KW-0472">Membrane</keyword>
<name>A0A7X3FPZ0_9HYPH</name>
<protein>
    <submittedName>
        <fullName evidence="11">MFS transporter</fullName>
    </submittedName>
</protein>
<keyword evidence="7 9" id="KW-1133">Transmembrane helix</keyword>
<comment type="caution">
    <text evidence="11">The sequence shown here is derived from an EMBL/GenBank/DDBJ whole genome shotgun (WGS) entry which is preliminary data.</text>
</comment>
<comment type="subcellular location">
    <subcellularLocation>
        <location evidence="1">Cell membrane</location>
        <topology evidence="1">Multi-pass membrane protein</topology>
    </subcellularLocation>
</comment>
<dbReference type="PANTHER" id="PTHR23535">
    <property type="entry name" value="SUGAR EFFLUX TRANSPORTER A-RELATED"/>
    <property type="match status" value="1"/>
</dbReference>
<dbReference type="Proteomes" id="UP000438106">
    <property type="component" value="Unassembled WGS sequence"/>
</dbReference>
<dbReference type="PANTHER" id="PTHR23535:SF2">
    <property type="entry name" value="SUGAR EFFLUX TRANSPORTER A-RELATED"/>
    <property type="match status" value="1"/>
</dbReference>
<dbReference type="InterPro" id="IPR011701">
    <property type="entry name" value="MFS"/>
</dbReference>
<accession>A0A7X3FPZ0</accession>
<gene>
    <name evidence="11" type="ORF">GO014_01830</name>
</gene>
<dbReference type="EMBL" id="WQRF01000001">
    <property type="protein sequence ID" value="MVS97770.1"/>
    <property type="molecule type" value="Genomic_DNA"/>
</dbReference>
<dbReference type="SUPFAM" id="SSF103473">
    <property type="entry name" value="MFS general substrate transporter"/>
    <property type="match status" value="1"/>
</dbReference>
<evidence type="ECO:0000256" key="5">
    <source>
        <dbReference type="ARBA" id="ARBA00022597"/>
    </source>
</evidence>